<dbReference type="PANTHER" id="PTHR47253">
    <property type="match status" value="1"/>
</dbReference>
<feature type="non-terminal residue" evidence="1">
    <location>
        <position position="1"/>
    </location>
</feature>
<dbReference type="GO" id="GO:0042372">
    <property type="term" value="P:phylloquinone biosynthetic process"/>
    <property type="evidence" value="ECO:0007669"/>
    <property type="project" value="TreeGrafter"/>
</dbReference>
<dbReference type="GO" id="GO:0008909">
    <property type="term" value="F:isochorismate synthase activity"/>
    <property type="evidence" value="ECO:0007669"/>
    <property type="project" value="InterPro"/>
</dbReference>
<accession>S8BYU1</accession>
<dbReference type="OrthoDB" id="8119704at2759"/>
<dbReference type="EMBL" id="AUSU01008113">
    <property type="protein sequence ID" value="EPS59745.1"/>
    <property type="molecule type" value="Genomic_DNA"/>
</dbReference>
<evidence type="ECO:0000313" key="2">
    <source>
        <dbReference type="Proteomes" id="UP000015453"/>
    </source>
</evidence>
<reference evidence="1 2" key="1">
    <citation type="journal article" date="2013" name="BMC Genomics">
        <title>The miniature genome of a carnivorous plant Genlisea aurea contains a low number of genes and short non-coding sequences.</title>
        <authorList>
            <person name="Leushkin E.V."/>
            <person name="Sutormin R.A."/>
            <person name="Nabieva E.R."/>
            <person name="Penin A.A."/>
            <person name="Kondrashov A.S."/>
            <person name="Logacheva M.D."/>
        </authorList>
    </citation>
    <scope>NUCLEOTIDE SEQUENCE [LARGE SCALE GENOMIC DNA]</scope>
</reference>
<dbReference type="InterPro" id="IPR044250">
    <property type="entry name" value="MenF-like"/>
</dbReference>
<protein>
    <submittedName>
        <fullName evidence="1">Isochorismate synthase, chloroplastic</fullName>
    </submittedName>
</protein>
<organism evidence="1 2">
    <name type="scientific">Genlisea aurea</name>
    <dbReference type="NCBI Taxonomy" id="192259"/>
    <lineage>
        <taxon>Eukaryota</taxon>
        <taxon>Viridiplantae</taxon>
        <taxon>Streptophyta</taxon>
        <taxon>Embryophyta</taxon>
        <taxon>Tracheophyta</taxon>
        <taxon>Spermatophyta</taxon>
        <taxon>Magnoliopsida</taxon>
        <taxon>eudicotyledons</taxon>
        <taxon>Gunneridae</taxon>
        <taxon>Pentapetalae</taxon>
        <taxon>asterids</taxon>
        <taxon>lamiids</taxon>
        <taxon>Lamiales</taxon>
        <taxon>Lentibulariaceae</taxon>
        <taxon>Genlisea</taxon>
    </lineage>
</organism>
<dbReference type="GO" id="GO:0009536">
    <property type="term" value="C:plastid"/>
    <property type="evidence" value="ECO:0007669"/>
    <property type="project" value="TreeGrafter"/>
</dbReference>
<keyword evidence="2" id="KW-1185">Reference proteome</keyword>
<dbReference type="AlphaFoldDB" id="S8BYU1"/>
<dbReference type="Proteomes" id="UP000015453">
    <property type="component" value="Unassembled WGS sequence"/>
</dbReference>
<proteinExistence type="predicted"/>
<evidence type="ECO:0000313" key="1">
    <source>
        <dbReference type="EMBL" id="EPS59745.1"/>
    </source>
</evidence>
<sequence>SMNGCGGERRIPLGMVETLTMPAVSTPAAAVRSLNAAVSGLKSDPPAVDSGIIRVEVPIEEHVEALEWLRCQSHVGLARCFFSGRDSDQDGKNGGDSQHNLISIAGIGSAVFFRRFHHFS</sequence>
<dbReference type="PANTHER" id="PTHR47253:SF4">
    <property type="entry name" value="ISOCHORISMATE SYNTHASE 2, CHLOROPLASTIC"/>
    <property type="match status" value="1"/>
</dbReference>
<feature type="non-terminal residue" evidence="1">
    <location>
        <position position="120"/>
    </location>
</feature>
<comment type="caution">
    <text evidence="1">The sequence shown here is derived from an EMBL/GenBank/DDBJ whole genome shotgun (WGS) entry which is preliminary data.</text>
</comment>
<gene>
    <name evidence="1" type="ORF">M569_15060</name>
</gene>
<name>S8BYU1_9LAMI</name>